<evidence type="ECO:0000313" key="3">
    <source>
        <dbReference type="Proteomes" id="UP000001542"/>
    </source>
</evidence>
<reference evidence="2" key="1">
    <citation type="submission" date="2006-10" db="EMBL/GenBank/DDBJ databases">
        <authorList>
            <person name="Amadeo P."/>
            <person name="Zhao Q."/>
            <person name="Wortman J."/>
            <person name="Fraser-Liggett C."/>
            <person name="Carlton J."/>
        </authorList>
    </citation>
    <scope>NUCLEOTIDE SEQUENCE</scope>
    <source>
        <strain evidence="2">G3</strain>
    </source>
</reference>
<dbReference type="EMBL" id="DS113509">
    <property type="protein sequence ID" value="EAY03305.1"/>
    <property type="molecule type" value="Genomic_DNA"/>
</dbReference>
<dbReference type="InParanoid" id="A2EVM6"/>
<dbReference type="VEuPathDB" id="TrichDB:TVAG_193750"/>
<dbReference type="SMR" id="A2EVM6"/>
<protein>
    <submittedName>
        <fullName evidence="2">Uncharacterized protein</fullName>
    </submittedName>
</protein>
<reference evidence="2" key="2">
    <citation type="journal article" date="2007" name="Science">
        <title>Draft genome sequence of the sexually transmitted pathogen Trichomonas vaginalis.</title>
        <authorList>
            <person name="Carlton J.M."/>
            <person name="Hirt R.P."/>
            <person name="Silva J.C."/>
            <person name="Delcher A.L."/>
            <person name="Schatz M."/>
            <person name="Zhao Q."/>
            <person name="Wortman J.R."/>
            <person name="Bidwell S.L."/>
            <person name="Alsmark U.C.M."/>
            <person name="Besteiro S."/>
            <person name="Sicheritz-Ponten T."/>
            <person name="Noel C.J."/>
            <person name="Dacks J.B."/>
            <person name="Foster P.G."/>
            <person name="Simillion C."/>
            <person name="Van de Peer Y."/>
            <person name="Miranda-Saavedra D."/>
            <person name="Barton G.J."/>
            <person name="Westrop G.D."/>
            <person name="Mueller S."/>
            <person name="Dessi D."/>
            <person name="Fiori P.L."/>
            <person name="Ren Q."/>
            <person name="Paulsen I."/>
            <person name="Zhang H."/>
            <person name="Bastida-Corcuera F.D."/>
            <person name="Simoes-Barbosa A."/>
            <person name="Brown M.T."/>
            <person name="Hayes R.D."/>
            <person name="Mukherjee M."/>
            <person name="Okumura C.Y."/>
            <person name="Schneider R."/>
            <person name="Smith A.J."/>
            <person name="Vanacova S."/>
            <person name="Villalvazo M."/>
            <person name="Haas B.J."/>
            <person name="Pertea M."/>
            <person name="Feldblyum T.V."/>
            <person name="Utterback T.R."/>
            <person name="Shu C.L."/>
            <person name="Osoegawa K."/>
            <person name="de Jong P.J."/>
            <person name="Hrdy I."/>
            <person name="Horvathova L."/>
            <person name="Zubacova Z."/>
            <person name="Dolezal P."/>
            <person name="Malik S.B."/>
            <person name="Logsdon J.M. Jr."/>
            <person name="Henze K."/>
            <person name="Gupta A."/>
            <person name="Wang C.C."/>
            <person name="Dunne R.L."/>
            <person name="Upcroft J.A."/>
            <person name="Upcroft P."/>
            <person name="White O."/>
            <person name="Salzberg S.L."/>
            <person name="Tang P."/>
            <person name="Chiu C.-H."/>
            <person name="Lee Y.-S."/>
            <person name="Embley T.M."/>
            <person name="Coombs G.H."/>
            <person name="Mottram J.C."/>
            <person name="Tachezy J."/>
            <person name="Fraser-Liggett C.M."/>
            <person name="Johnson P.J."/>
        </authorList>
    </citation>
    <scope>NUCLEOTIDE SEQUENCE [LARGE SCALE GENOMIC DNA]</scope>
    <source>
        <strain evidence="2">G3</strain>
    </source>
</reference>
<evidence type="ECO:0000313" key="2">
    <source>
        <dbReference type="EMBL" id="EAY03305.1"/>
    </source>
</evidence>
<keyword evidence="3" id="KW-1185">Reference proteome</keyword>
<feature type="region of interest" description="Disordered" evidence="1">
    <location>
        <begin position="1"/>
        <end position="37"/>
    </location>
</feature>
<accession>A2EVM6</accession>
<sequence>MEELINQKNSMNEDTDKKNKELEEQLESKKKELESIPTGAKINHHLLKLKSITSIHISMKRIPRTQNKKRRTVNFNNNWNLRRMNLNLFQQLKTNHPNLKTNLRRLIHISMTRIQRTQKPIIRTRTLNKS</sequence>
<feature type="compositionally biased region" description="Polar residues" evidence="1">
    <location>
        <begin position="1"/>
        <end position="12"/>
    </location>
</feature>
<dbReference type="AlphaFoldDB" id="A2EVM6"/>
<dbReference type="Proteomes" id="UP000001542">
    <property type="component" value="Unassembled WGS sequence"/>
</dbReference>
<name>A2EVM6_TRIV3</name>
<organism evidence="2 3">
    <name type="scientific">Trichomonas vaginalis (strain ATCC PRA-98 / G3)</name>
    <dbReference type="NCBI Taxonomy" id="412133"/>
    <lineage>
        <taxon>Eukaryota</taxon>
        <taxon>Metamonada</taxon>
        <taxon>Parabasalia</taxon>
        <taxon>Trichomonadida</taxon>
        <taxon>Trichomonadidae</taxon>
        <taxon>Trichomonas</taxon>
    </lineage>
</organism>
<evidence type="ECO:0000256" key="1">
    <source>
        <dbReference type="SAM" id="MobiDB-lite"/>
    </source>
</evidence>
<gene>
    <name evidence="2" type="ORF">TVAG_193750</name>
</gene>
<proteinExistence type="predicted"/>
<feature type="compositionally biased region" description="Basic and acidic residues" evidence="1">
    <location>
        <begin position="14"/>
        <end position="34"/>
    </location>
</feature>